<sequence>MMSNNKIASSNIALTFLLILSIAYNYFYDQLPIQIEFLSNLGFWLVFPLSLIIIVLSVKLMKNNASNVSPYITFIIAVIILIIALYSLFHWGSP</sequence>
<keyword evidence="3" id="KW-1185">Reference proteome</keyword>
<evidence type="ECO:0000313" key="2">
    <source>
        <dbReference type="EMBL" id="MEX3747310.1"/>
    </source>
</evidence>
<reference evidence="2 3" key="1">
    <citation type="submission" date="2024-07" db="EMBL/GenBank/DDBJ databases">
        <title>Characterization of a bacterium isolated from hydrolysated instant sea cucumber by whole-genome sequencing and metabolomics.</title>
        <authorList>
            <person name="Luo X."/>
            <person name="Zhang Z."/>
            <person name="Zheng Z."/>
            <person name="Zhang W."/>
            <person name="Ming T."/>
            <person name="Jiao L."/>
            <person name="Su X."/>
            <person name="Kong F."/>
            <person name="Xu J."/>
        </authorList>
    </citation>
    <scope>NUCLEOTIDE SEQUENCE [LARGE SCALE GENOMIC DNA]</scope>
    <source>
        <strain evidence="2 3">XL-2024</strain>
    </source>
</reference>
<keyword evidence="1" id="KW-1133">Transmembrane helix</keyword>
<proteinExistence type="predicted"/>
<gene>
    <name evidence="2" type="ORF">AB1300_19560</name>
</gene>
<feature type="transmembrane region" description="Helical" evidence="1">
    <location>
        <begin position="41"/>
        <end position="61"/>
    </location>
</feature>
<evidence type="ECO:0000256" key="1">
    <source>
        <dbReference type="SAM" id="Phobius"/>
    </source>
</evidence>
<evidence type="ECO:0000313" key="3">
    <source>
        <dbReference type="Proteomes" id="UP001558534"/>
    </source>
</evidence>
<feature type="transmembrane region" description="Helical" evidence="1">
    <location>
        <begin position="68"/>
        <end position="89"/>
    </location>
</feature>
<keyword evidence="1" id="KW-0812">Transmembrane</keyword>
<organism evidence="2 3">
    <name type="scientific">Lysinibacillus xylanilyticus</name>
    <dbReference type="NCBI Taxonomy" id="582475"/>
    <lineage>
        <taxon>Bacteria</taxon>
        <taxon>Bacillati</taxon>
        <taxon>Bacillota</taxon>
        <taxon>Bacilli</taxon>
        <taxon>Bacillales</taxon>
        <taxon>Bacillaceae</taxon>
        <taxon>Lysinibacillus</taxon>
    </lineage>
</organism>
<keyword evidence="1" id="KW-0472">Membrane</keyword>
<name>A0ABV3W2A7_9BACI</name>
<dbReference type="EMBL" id="JBFRHK010000014">
    <property type="protein sequence ID" value="MEX3747310.1"/>
    <property type="molecule type" value="Genomic_DNA"/>
</dbReference>
<protein>
    <submittedName>
        <fullName evidence="2">Uncharacterized protein</fullName>
    </submittedName>
</protein>
<comment type="caution">
    <text evidence="2">The sequence shown here is derived from an EMBL/GenBank/DDBJ whole genome shotgun (WGS) entry which is preliminary data.</text>
</comment>
<dbReference type="Proteomes" id="UP001558534">
    <property type="component" value="Unassembled WGS sequence"/>
</dbReference>
<dbReference type="RefSeq" id="WP_368637858.1">
    <property type="nucleotide sequence ID" value="NZ_JBFRHK010000014.1"/>
</dbReference>
<accession>A0ABV3W2A7</accession>